<reference evidence="5" key="1">
    <citation type="submission" date="2025-08" db="UniProtKB">
        <authorList>
            <consortium name="Ensembl"/>
        </authorList>
    </citation>
    <scope>IDENTIFICATION</scope>
</reference>
<dbReference type="PANTHER" id="PTHR11521">
    <property type="entry name" value="TROPONIN T"/>
    <property type="match status" value="1"/>
</dbReference>
<dbReference type="Proteomes" id="UP000261620">
    <property type="component" value="Unplaced"/>
</dbReference>
<dbReference type="InterPro" id="IPR001978">
    <property type="entry name" value="Troponin"/>
</dbReference>
<dbReference type="Ensembl" id="ENSMMOT00000025095.1">
    <property type="protein sequence ID" value="ENSMMOP00000024682.1"/>
    <property type="gene ID" value="ENSMMOG00000018743.1"/>
</dbReference>
<evidence type="ECO:0000256" key="2">
    <source>
        <dbReference type="ARBA" id="ARBA00008330"/>
    </source>
</evidence>
<feature type="region of interest" description="Disordered" evidence="4">
    <location>
        <begin position="85"/>
        <end position="163"/>
    </location>
</feature>
<name>A0A3Q4BT82_MOLML</name>
<dbReference type="Pfam" id="PF00992">
    <property type="entry name" value="Troponin"/>
    <property type="match status" value="1"/>
</dbReference>
<feature type="compositionally biased region" description="Basic and acidic residues" evidence="4">
    <location>
        <begin position="143"/>
        <end position="158"/>
    </location>
</feature>
<organism evidence="5 6">
    <name type="scientific">Mola mola</name>
    <name type="common">Ocean sunfish</name>
    <name type="synonym">Tetraodon mola</name>
    <dbReference type="NCBI Taxonomy" id="94237"/>
    <lineage>
        <taxon>Eukaryota</taxon>
        <taxon>Metazoa</taxon>
        <taxon>Chordata</taxon>
        <taxon>Craniata</taxon>
        <taxon>Vertebrata</taxon>
        <taxon>Euteleostomi</taxon>
        <taxon>Actinopterygii</taxon>
        <taxon>Neopterygii</taxon>
        <taxon>Teleostei</taxon>
        <taxon>Neoteleostei</taxon>
        <taxon>Acanthomorphata</taxon>
        <taxon>Eupercaria</taxon>
        <taxon>Tetraodontiformes</taxon>
        <taxon>Molidae</taxon>
        <taxon>Mola</taxon>
    </lineage>
</organism>
<feature type="compositionally biased region" description="Basic and acidic residues" evidence="4">
    <location>
        <begin position="85"/>
        <end position="127"/>
    </location>
</feature>
<dbReference type="SUPFAM" id="SSF90250">
    <property type="entry name" value="Troponin coil-coiled subunits"/>
    <property type="match status" value="1"/>
</dbReference>
<evidence type="ECO:0000313" key="5">
    <source>
        <dbReference type="Ensembl" id="ENSMMOP00000024682.1"/>
    </source>
</evidence>
<dbReference type="GO" id="GO:0030172">
    <property type="term" value="F:troponin C binding"/>
    <property type="evidence" value="ECO:0007669"/>
    <property type="project" value="TreeGrafter"/>
</dbReference>
<keyword evidence="3" id="KW-0514">Muscle protein</keyword>
<feature type="region of interest" description="Disordered" evidence="4">
    <location>
        <begin position="1"/>
        <end position="45"/>
    </location>
</feature>
<comment type="similarity">
    <text evidence="2">Belongs to the troponin T family.</text>
</comment>
<evidence type="ECO:0000256" key="1">
    <source>
        <dbReference type="ARBA" id="ARBA00003363"/>
    </source>
</evidence>
<dbReference type="InterPro" id="IPR027707">
    <property type="entry name" value="TNNT"/>
</dbReference>
<feature type="compositionally biased region" description="Basic and acidic residues" evidence="4">
    <location>
        <begin position="33"/>
        <end position="45"/>
    </location>
</feature>
<evidence type="ECO:0000256" key="3">
    <source>
        <dbReference type="ARBA" id="ARBA00023179"/>
    </source>
</evidence>
<protein>
    <submittedName>
        <fullName evidence="5">Uncharacterized protein</fullName>
    </submittedName>
</protein>
<dbReference type="InterPro" id="IPR038077">
    <property type="entry name" value="Troponin_sf"/>
</dbReference>
<dbReference type="GO" id="GO:0005523">
    <property type="term" value="F:tropomyosin binding"/>
    <property type="evidence" value="ECO:0007669"/>
    <property type="project" value="TreeGrafter"/>
</dbReference>
<evidence type="ECO:0000313" key="6">
    <source>
        <dbReference type="Proteomes" id="UP000261620"/>
    </source>
</evidence>
<dbReference type="STRING" id="94237.ENSMMOP00000024682"/>
<dbReference type="GO" id="GO:0045214">
    <property type="term" value="P:sarcomere organization"/>
    <property type="evidence" value="ECO:0007669"/>
    <property type="project" value="TreeGrafter"/>
</dbReference>
<reference evidence="5" key="2">
    <citation type="submission" date="2025-09" db="UniProtKB">
        <authorList>
            <consortium name="Ensembl"/>
        </authorList>
    </citation>
    <scope>IDENTIFICATION</scope>
</reference>
<dbReference type="GO" id="GO:0006937">
    <property type="term" value="P:regulation of muscle contraction"/>
    <property type="evidence" value="ECO:0007669"/>
    <property type="project" value="InterPro"/>
</dbReference>
<dbReference type="GO" id="GO:0031013">
    <property type="term" value="F:troponin I binding"/>
    <property type="evidence" value="ECO:0007669"/>
    <property type="project" value="TreeGrafter"/>
</dbReference>
<accession>A0A3Q4BT82</accession>
<dbReference type="GO" id="GO:0006936">
    <property type="term" value="P:muscle contraction"/>
    <property type="evidence" value="ECO:0007669"/>
    <property type="project" value="TreeGrafter"/>
</dbReference>
<dbReference type="AlphaFoldDB" id="A0A3Q4BT82"/>
<feature type="compositionally biased region" description="Acidic residues" evidence="4">
    <location>
        <begin position="1"/>
        <end position="25"/>
    </location>
</feature>
<dbReference type="PANTHER" id="PTHR11521:SF29">
    <property type="entry name" value="TROPONIN T TYPE 3A (SKELETAL, FAST) ISOFORM X1"/>
    <property type="match status" value="1"/>
</dbReference>
<comment type="function">
    <text evidence="1">Troponin T is the tropomyosin-binding subunit of troponin, the thin filament regulatory complex which confers calcium-sensitivity to striated muscle actomyosin ATPase activity.</text>
</comment>
<feature type="compositionally biased region" description="Polar residues" evidence="4">
    <location>
        <begin position="130"/>
        <end position="142"/>
    </location>
</feature>
<evidence type="ECO:0000256" key="4">
    <source>
        <dbReference type="SAM" id="MobiDB-lite"/>
    </source>
</evidence>
<dbReference type="GO" id="GO:0005861">
    <property type="term" value="C:troponin complex"/>
    <property type="evidence" value="ECO:0007669"/>
    <property type="project" value="InterPro"/>
</dbReference>
<proteinExistence type="inferred from homology"/>
<keyword evidence="6" id="KW-1185">Reference proteome</keyword>
<dbReference type="Gene3D" id="1.20.5.350">
    <property type="match status" value="1"/>
</dbReference>
<sequence length="266" mass="31319">VEEELVEEVEVAPEAAPEPEAEPEPEPSAPKIPDGEKVDFDDIQKKRQNKDLIELQALIDAHFECRKKEEEELIALKDRIEKRRAERAEQQRVRAEKEKERQARREEERRIREEADAKKKAEDEAKKKSALSSMGSNYSSHLQRADQKRGGKKETEREKKKKILASRRKALNIDHLNEDKLKDKINELYEWMCQLESEKFDHMERLKRQKYEVRRCCTRAFPAVRWKGSPVGVKQSSAGSDGATCSQRNAIRQFLTFFFFKIRFKY</sequence>